<proteinExistence type="inferred from homology"/>
<keyword evidence="4 5" id="KW-0326">Glycosidase</keyword>
<protein>
    <recommendedName>
        <fullName evidence="5">Alpha-galactosidase</fullName>
        <ecNumber evidence="5">3.2.1.22</ecNumber>
    </recommendedName>
    <alternativeName>
        <fullName evidence="5">Melibiase</fullName>
    </alternativeName>
</protein>
<organism evidence="8 9">
    <name type="scientific">Hallella seregens ATCC 51272</name>
    <dbReference type="NCBI Taxonomy" id="1336250"/>
    <lineage>
        <taxon>Bacteria</taxon>
        <taxon>Pseudomonadati</taxon>
        <taxon>Bacteroidota</taxon>
        <taxon>Bacteroidia</taxon>
        <taxon>Bacteroidales</taxon>
        <taxon>Prevotellaceae</taxon>
        <taxon>Hallella</taxon>
    </lineage>
</organism>
<dbReference type="InterPro" id="IPR002241">
    <property type="entry name" value="Glyco_hydro_27"/>
</dbReference>
<dbReference type="EC" id="3.2.1.22" evidence="5"/>
<dbReference type="InterPro" id="IPR013785">
    <property type="entry name" value="Aldolase_TIM"/>
</dbReference>
<dbReference type="SUPFAM" id="SSF51445">
    <property type="entry name" value="(Trans)glycosidases"/>
    <property type="match status" value="1"/>
</dbReference>
<sequence>MKRILYTALLLLLPLTASAVHELRCAKSVFSQPGVRFMQKIRTTHPQAVVRVSGLPFGLKWNAQRNLVEGKVKSPGTYTYVATLTENGQESQELITLTVSDKLALPLPFMGWLSWNSVEGDVSEAIVKQVADLFHANGLYEAGWNTVMMDDLWQARQRAADGKPLPDPQRFPSGLRHLADYVHGKGMKFGLYTDAADKTCAGAFGSYGYEKIDADQYAEWHVDVVKCDYCHAPLEQDSAIARYSRMGEAFKAARRPLTLYLCEWGGREPWLWGAEAGGSCWRISPDVRDGWTCEPGGAGVVQSIDIMKNIAEYSGVNRFNDADMLCVGLHGKGKSSNDLCFGKPGMTQDEYRTQFALWCMWSSPMALSFDPRANTLTSEDLEILKNRHLIALNQDRMGQQAELVSEADSLIVFAKDLENGDVAVSVTNLADREQKARLDLSKIPALSASKRYHCLDLWTGQPTADVKGSFSMQVRPHATAVFRLGLQSLLRSF</sequence>
<dbReference type="RefSeq" id="WP_027952431.1">
    <property type="nucleotide sequence ID" value="NZ_JADU01000018.1"/>
</dbReference>
<feature type="chain" id="PRO_5045769249" description="Alpha-galactosidase" evidence="6">
    <location>
        <begin position="20"/>
        <end position="493"/>
    </location>
</feature>
<dbReference type="Proteomes" id="UP001589688">
    <property type="component" value="Unassembled WGS sequence"/>
</dbReference>
<comment type="caution">
    <text evidence="8">The sequence shown here is derived from an EMBL/GenBank/DDBJ whole genome shotgun (WGS) entry which is preliminary data.</text>
</comment>
<accession>A0ABV5ZI68</accession>
<evidence type="ECO:0000256" key="2">
    <source>
        <dbReference type="ARBA" id="ARBA00022729"/>
    </source>
</evidence>
<dbReference type="PANTHER" id="PTHR11452">
    <property type="entry name" value="ALPHA-GALACTOSIDASE/ALPHA-N-ACETYLGALACTOSAMINIDASE"/>
    <property type="match status" value="1"/>
</dbReference>
<dbReference type="InterPro" id="IPR041233">
    <property type="entry name" value="Melibiase_C"/>
</dbReference>
<keyword evidence="2 6" id="KW-0732">Signal</keyword>
<evidence type="ECO:0000256" key="3">
    <source>
        <dbReference type="ARBA" id="ARBA00022801"/>
    </source>
</evidence>
<dbReference type="PRINTS" id="PR00740">
    <property type="entry name" value="GLHYDRLASE27"/>
</dbReference>
<dbReference type="InterPro" id="IPR013783">
    <property type="entry name" value="Ig-like_fold"/>
</dbReference>
<evidence type="ECO:0000256" key="6">
    <source>
        <dbReference type="SAM" id="SignalP"/>
    </source>
</evidence>
<evidence type="ECO:0000259" key="7">
    <source>
        <dbReference type="Pfam" id="PF17801"/>
    </source>
</evidence>
<dbReference type="Pfam" id="PF16499">
    <property type="entry name" value="Melibiase_2"/>
    <property type="match status" value="1"/>
</dbReference>
<evidence type="ECO:0000256" key="1">
    <source>
        <dbReference type="ARBA" id="ARBA00009743"/>
    </source>
</evidence>
<comment type="similarity">
    <text evidence="1 5">Belongs to the glycosyl hydrolase 27 family.</text>
</comment>
<evidence type="ECO:0000256" key="5">
    <source>
        <dbReference type="RuleBase" id="RU361168"/>
    </source>
</evidence>
<dbReference type="CDD" id="cd14792">
    <property type="entry name" value="GH27"/>
    <property type="match status" value="1"/>
</dbReference>
<dbReference type="SUPFAM" id="SSF51011">
    <property type="entry name" value="Glycosyl hydrolase domain"/>
    <property type="match status" value="1"/>
</dbReference>
<dbReference type="GO" id="GO:0016798">
    <property type="term" value="F:hydrolase activity, acting on glycosyl bonds"/>
    <property type="evidence" value="ECO:0007669"/>
    <property type="project" value="UniProtKB-KW"/>
</dbReference>
<evidence type="ECO:0000313" key="8">
    <source>
        <dbReference type="EMBL" id="MFB9896418.1"/>
    </source>
</evidence>
<dbReference type="InterPro" id="IPR013780">
    <property type="entry name" value="Glyco_hydro_b"/>
</dbReference>
<keyword evidence="5" id="KW-1015">Disulfide bond</keyword>
<dbReference type="Pfam" id="PF17801">
    <property type="entry name" value="Melibiase_C"/>
    <property type="match status" value="1"/>
</dbReference>
<name>A0ABV5ZI68_9BACT</name>
<dbReference type="Gene3D" id="2.60.40.10">
    <property type="entry name" value="Immunoglobulins"/>
    <property type="match status" value="1"/>
</dbReference>
<dbReference type="InterPro" id="IPR017853">
    <property type="entry name" value="GH"/>
</dbReference>
<keyword evidence="3 5" id="KW-0378">Hydrolase</keyword>
<comment type="catalytic activity">
    <reaction evidence="5">
        <text>Hydrolysis of terminal, non-reducing alpha-D-galactose residues in alpha-D-galactosides, including galactose oligosaccharides, galactomannans and galactolipids.</text>
        <dbReference type="EC" id="3.2.1.22"/>
    </reaction>
</comment>
<feature type="domain" description="Alpha galactosidase C-terminal" evidence="7">
    <location>
        <begin position="408"/>
        <end position="484"/>
    </location>
</feature>
<dbReference type="Gene3D" id="2.60.40.1180">
    <property type="entry name" value="Golgi alpha-mannosidase II"/>
    <property type="match status" value="1"/>
</dbReference>
<evidence type="ECO:0000313" key="9">
    <source>
        <dbReference type="Proteomes" id="UP001589688"/>
    </source>
</evidence>
<keyword evidence="9" id="KW-1185">Reference proteome</keyword>
<dbReference type="PANTHER" id="PTHR11452:SF75">
    <property type="entry name" value="ALPHA-GALACTOSIDASE MEL1"/>
    <property type="match status" value="1"/>
</dbReference>
<reference evidence="8 9" key="1">
    <citation type="submission" date="2024-09" db="EMBL/GenBank/DDBJ databases">
        <authorList>
            <person name="Sun Q."/>
            <person name="Mori K."/>
        </authorList>
    </citation>
    <scope>NUCLEOTIDE SEQUENCE [LARGE SCALE GENOMIC DNA]</scope>
    <source>
        <strain evidence="8 9">ATCC 51272</strain>
    </source>
</reference>
<evidence type="ECO:0000256" key="4">
    <source>
        <dbReference type="ARBA" id="ARBA00023295"/>
    </source>
</evidence>
<dbReference type="EMBL" id="JBHLZF010000001">
    <property type="protein sequence ID" value="MFB9896418.1"/>
    <property type="molecule type" value="Genomic_DNA"/>
</dbReference>
<gene>
    <name evidence="8" type="ORF">ACFFK8_00890</name>
</gene>
<dbReference type="Gene3D" id="3.20.20.70">
    <property type="entry name" value="Aldolase class I"/>
    <property type="match status" value="1"/>
</dbReference>
<feature type="signal peptide" evidence="6">
    <location>
        <begin position="1"/>
        <end position="19"/>
    </location>
</feature>